<evidence type="ECO:0000256" key="10">
    <source>
        <dbReference type="ARBA" id="ARBA00022853"/>
    </source>
</evidence>
<dbReference type="GO" id="GO:0070552">
    <property type="term" value="C:BRISC complex"/>
    <property type="evidence" value="ECO:0007669"/>
    <property type="project" value="UniProtKB-UniRule"/>
</dbReference>
<keyword evidence="6" id="KW-0677">Repeat</keyword>
<evidence type="ECO:0000256" key="14">
    <source>
        <dbReference type="ARBA" id="ARBA00025766"/>
    </source>
</evidence>
<evidence type="ECO:0000256" key="9">
    <source>
        <dbReference type="ARBA" id="ARBA00022786"/>
    </source>
</evidence>
<keyword evidence="8 15" id="KW-0498">Mitosis</keyword>
<keyword evidence="3 15" id="KW-0963">Cytoplasm</keyword>
<keyword evidence="12 15" id="KW-0539">Nucleus</keyword>
<keyword evidence="7 15" id="KW-0227">DNA damage</keyword>
<evidence type="ECO:0000313" key="16">
    <source>
        <dbReference type="Proteomes" id="UP000694920"/>
    </source>
</evidence>
<evidence type="ECO:0000256" key="3">
    <source>
        <dbReference type="ARBA" id="ARBA00022490"/>
    </source>
</evidence>
<keyword evidence="11 15" id="KW-0234">DNA repair</keyword>
<proteinExistence type="inferred from homology"/>
<evidence type="ECO:0000256" key="6">
    <source>
        <dbReference type="ARBA" id="ARBA00022737"/>
    </source>
</evidence>
<dbReference type="RefSeq" id="XP_024938236.1">
    <property type="nucleotide sequence ID" value="XM_025082468.1"/>
</dbReference>
<keyword evidence="16" id="KW-1185">Reference proteome</keyword>
<evidence type="ECO:0000256" key="7">
    <source>
        <dbReference type="ARBA" id="ARBA00022763"/>
    </source>
</evidence>
<dbReference type="Proteomes" id="UP000694920">
    <property type="component" value="Unplaced"/>
</dbReference>
<dbReference type="GO" id="GO:0010212">
    <property type="term" value="P:response to ionizing radiation"/>
    <property type="evidence" value="ECO:0007669"/>
    <property type="project" value="UniProtKB-UniRule"/>
</dbReference>
<dbReference type="PANTHER" id="PTHR15189:SF7">
    <property type="entry name" value="BRISC AND BRCA1-A COMPLEX MEMBER 2"/>
    <property type="match status" value="1"/>
</dbReference>
<evidence type="ECO:0000256" key="1">
    <source>
        <dbReference type="ARBA" id="ARBA00004123"/>
    </source>
</evidence>
<dbReference type="GO" id="GO:0006915">
    <property type="term" value="P:apoptotic process"/>
    <property type="evidence" value="ECO:0007669"/>
    <property type="project" value="UniProtKB-UniRule"/>
</dbReference>
<evidence type="ECO:0000256" key="8">
    <source>
        <dbReference type="ARBA" id="ARBA00022776"/>
    </source>
</evidence>
<dbReference type="PANTHER" id="PTHR15189">
    <property type="entry name" value="BRISC AND BRCA1-A COMPLEX MEMBER 2"/>
    <property type="match status" value="1"/>
</dbReference>
<sequence>MLNQNHPILNSIDTYIEPLLKRVLQTQRLGVCCGTIELNSISSSCGKAKADRFNLSIPYAGQSLNWSILFDSQCPDLGPDFMFSDETFLADPDADTLATHVPSLAKWNPTDANSLLRVLSELFWYYKKHQIDLLEKQGDRLQLEYSTLVGETEICAEDVEMILLPSGTRPTEARFLIRMAMDFSQLPARSNQSRNDAAMLLVTFHGQDWNHIIPQLYLSKSLEEAFGGPSALHIPPFPPDKYLMDYVPEVKKFISEKINFLALCFERKKSFVTVLLLLQRGSIVEYDAIEFSYISILLEHRDFYFLVHFRLPPAFPKEQPFITLQSVYHMTSQGKLYSQIVEDFPFSPRWEPLQMVTKALAHIIDNEVQKFQTNSIRSSHF</sequence>
<evidence type="ECO:0000256" key="5">
    <source>
        <dbReference type="ARBA" id="ARBA00022703"/>
    </source>
</evidence>
<dbReference type="GO" id="GO:0045739">
    <property type="term" value="P:positive regulation of DNA repair"/>
    <property type="evidence" value="ECO:0007669"/>
    <property type="project" value="UniProtKB-UniRule"/>
</dbReference>
<keyword evidence="13 15" id="KW-0131">Cell cycle</keyword>
<gene>
    <name evidence="17" type="primary">LOC107265099</name>
</gene>
<dbReference type="CDD" id="cd23665">
    <property type="entry name" value="BRE-like_insects"/>
    <property type="match status" value="1"/>
</dbReference>
<reference evidence="17" key="1">
    <citation type="submission" date="2025-08" db="UniProtKB">
        <authorList>
            <consortium name="RefSeq"/>
        </authorList>
    </citation>
    <scope>IDENTIFICATION</scope>
</reference>
<dbReference type="InterPro" id="IPR010358">
    <property type="entry name" value="BRE"/>
</dbReference>
<evidence type="ECO:0000313" key="17">
    <source>
        <dbReference type="RefSeq" id="XP_024938236.1"/>
    </source>
</evidence>
<evidence type="ECO:0000256" key="11">
    <source>
        <dbReference type="ARBA" id="ARBA00023204"/>
    </source>
</evidence>
<comment type="subcellular location">
    <subcellularLocation>
        <location evidence="15">Cytoplasm</location>
    </subcellularLocation>
    <subcellularLocation>
        <location evidence="1 15">Nucleus</location>
    </subcellularLocation>
    <text evidence="15">Localizes at sites of DNA damage at double-strand breaks (DSBs).</text>
</comment>
<comment type="subunit">
    <text evidence="15">Component of the ARISC complex. Component of the BRCA1-A complex. Component of the BRISC complex. Binds polyubiquitin.</text>
</comment>
<evidence type="ECO:0000256" key="2">
    <source>
        <dbReference type="ARBA" id="ARBA00019438"/>
    </source>
</evidence>
<dbReference type="GO" id="GO:0005737">
    <property type="term" value="C:cytoplasm"/>
    <property type="evidence" value="ECO:0007669"/>
    <property type="project" value="UniProtKB-SubCell"/>
</dbReference>
<dbReference type="KEGG" id="ccin:107265099"/>
<dbReference type="GO" id="GO:0070531">
    <property type="term" value="C:BRCA1-A complex"/>
    <property type="evidence" value="ECO:0007669"/>
    <property type="project" value="UniProtKB-UniRule"/>
</dbReference>
<dbReference type="GO" id="GO:0007095">
    <property type="term" value="P:mitotic G2 DNA damage checkpoint signaling"/>
    <property type="evidence" value="ECO:0007669"/>
    <property type="project" value="UniProtKB-UniRule"/>
</dbReference>
<dbReference type="GeneID" id="107265099"/>
<keyword evidence="5 15" id="KW-0053">Apoptosis</keyword>
<dbReference type="Pfam" id="PF06113">
    <property type="entry name" value="BRE"/>
    <property type="match status" value="1"/>
</dbReference>
<comment type="domain">
    <text evidence="15">Contains 2 ubiquitin-conjugating enzyme family-like (UEV-like) regions. These regions lack the critical Cys residues required for ubiquitination but retain the ability to bind ubiquitin.</text>
</comment>
<comment type="similarity">
    <text evidence="14 15">Belongs to the BABAM2 family.</text>
</comment>
<keyword evidence="9 15" id="KW-0833">Ubl conjugation pathway</keyword>
<evidence type="ECO:0000256" key="12">
    <source>
        <dbReference type="ARBA" id="ARBA00023242"/>
    </source>
</evidence>
<comment type="function">
    <text evidence="15">May play a role in homeostasis or cellular differentiation in cells of neural, epithelial and germline origins. May also act as a death receptor-associated anti-apoptotic protein, which inhibits the mitochondrial apoptotic pathway.</text>
</comment>
<evidence type="ECO:0000256" key="4">
    <source>
        <dbReference type="ARBA" id="ARBA00022618"/>
    </source>
</evidence>
<dbReference type="GO" id="GO:0006302">
    <property type="term" value="P:double-strand break repair"/>
    <property type="evidence" value="ECO:0007669"/>
    <property type="project" value="UniProtKB-UniRule"/>
</dbReference>
<accession>A0AAJ7RD64</accession>
<evidence type="ECO:0000256" key="15">
    <source>
        <dbReference type="RuleBase" id="RU368019"/>
    </source>
</evidence>
<protein>
    <recommendedName>
        <fullName evidence="2 15">BRISC and BRCA1-A complex member 2</fullName>
    </recommendedName>
</protein>
<organism evidence="16 17">
    <name type="scientific">Cephus cinctus</name>
    <name type="common">Wheat stem sawfly</name>
    <dbReference type="NCBI Taxonomy" id="211228"/>
    <lineage>
        <taxon>Eukaryota</taxon>
        <taxon>Metazoa</taxon>
        <taxon>Ecdysozoa</taxon>
        <taxon>Arthropoda</taxon>
        <taxon>Hexapoda</taxon>
        <taxon>Insecta</taxon>
        <taxon>Pterygota</taxon>
        <taxon>Neoptera</taxon>
        <taxon>Endopterygota</taxon>
        <taxon>Hymenoptera</taxon>
        <taxon>Cephoidea</taxon>
        <taxon>Cephidae</taxon>
        <taxon>Cephus</taxon>
    </lineage>
</organism>
<evidence type="ECO:0000256" key="13">
    <source>
        <dbReference type="ARBA" id="ARBA00023306"/>
    </source>
</evidence>
<dbReference type="GO" id="GO:0031593">
    <property type="term" value="F:polyubiquitin modification-dependent protein binding"/>
    <property type="evidence" value="ECO:0007669"/>
    <property type="project" value="UniProtKB-UniRule"/>
</dbReference>
<dbReference type="GO" id="GO:0051301">
    <property type="term" value="P:cell division"/>
    <property type="evidence" value="ECO:0007669"/>
    <property type="project" value="UniProtKB-UniRule"/>
</dbReference>
<name>A0AAJ7RD64_CEPCN</name>
<keyword evidence="10 15" id="KW-0156">Chromatin regulator</keyword>
<keyword evidence="4 15" id="KW-0132">Cell division</keyword>
<dbReference type="GO" id="GO:0006325">
    <property type="term" value="P:chromatin organization"/>
    <property type="evidence" value="ECO:0007669"/>
    <property type="project" value="UniProtKB-UniRule"/>
</dbReference>
<dbReference type="AlphaFoldDB" id="A0AAJ7RD64"/>